<dbReference type="Pfam" id="PF13378">
    <property type="entry name" value="MR_MLE_C"/>
    <property type="match status" value="1"/>
</dbReference>
<evidence type="ECO:0000256" key="3">
    <source>
        <dbReference type="ARBA" id="ARBA00023235"/>
    </source>
</evidence>
<evidence type="ECO:0000313" key="6">
    <source>
        <dbReference type="Proteomes" id="UP000263642"/>
    </source>
</evidence>
<dbReference type="SFLD" id="SFLDG00180">
    <property type="entry name" value="muconate_cycloisomerase"/>
    <property type="match status" value="1"/>
</dbReference>
<comment type="similarity">
    <text evidence="1">Belongs to the mandelate racemase/muconate lactonizing enzyme family.</text>
</comment>
<dbReference type="SFLD" id="SFLDS00001">
    <property type="entry name" value="Enolase"/>
    <property type="match status" value="1"/>
</dbReference>
<dbReference type="InterPro" id="IPR029065">
    <property type="entry name" value="Enolase_C-like"/>
</dbReference>
<dbReference type="Gene3D" id="3.20.20.120">
    <property type="entry name" value="Enolase-like C-terminal domain"/>
    <property type="match status" value="1"/>
</dbReference>
<dbReference type="InterPro" id="IPR036849">
    <property type="entry name" value="Enolase-like_C_sf"/>
</dbReference>
<keyword evidence="3" id="KW-0413">Isomerase</keyword>
<proteinExistence type="inferred from homology"/>
<sequence>MRISRLTAYQVSVPLKRKIKHALFSRSESTSIIVKCQLADGTTGWGESVPRTYVTGESAESVFDQFTATDFRFLIENHLDTIEDVVQVCSEFKLSEPTEAPVQYRERGCFGNAARCAVELSLLDAAARSWNISISELIPSLPGAAELCESRDNVHYSAVLTSMKPLKQASLALLYRLTGFQSCKVKVGLPGIDDFALLRKIRMLTGRKMGLRVDANEAWTRHLLDEHASDFSELAIQSIEQPVSHKYLSTLHQIRGQLTTQIMLDESLCSYRDAEVAIAEGYCDAFNLRISKLGGLIPTVRLAHLARQAGIGYQLGCQVGETGILSAAGRHFATSIQGIDFLEGSFDRYLLQQNIIKEDLSFQWGGRAPALMGPGLSITVDEEQIQKFKEHELILI</sequence>
<dbReference type="GO" id="GO:0016854">
    <property type="term" value="F:racemase and epimerase activity"/>
    <property type="evidence" value="ECO:0007669"/>
    <property type="project" value="UniProtKB-ARBA"/>
</dbReference>
<dbReference type="EMBL" id="DQAY01000141">
    <property type="protein sequence ID" value="HCO25871.1"/>
    <property type="molecule type" value="Genomic_DNA"/>
</dbReference>
<dbReference type="GO" id="GO:0009063">
    <property type="term" value="P:amino acid catabolic process"/>
    <property type="evidence" value="ECO:0007669"/>
    <property type="project" value="InterPro"/>
</dbReference>
<evidence type="ECO:0000256" key="1">
    <source>
        <dbReference type="ARBA" id="ARBA00008031"/>
    </source>
</evidence>
<evidence type="ECO:0000313" key="5">
    <source>
        <dbReference type="EMBL" id="HCO25871.1"/>
    </source>
</evidence>
<organism evidence="5 6">
    <name type="scientific">Gimesia maris</name>
    <dbReference type="NCBI Taxonomy" id="122"/>
    <lineage>
        <taxon>Bacteria</taxon>
        <taxon>Pseudomonadati</taxon>
        <taxon>Planctomycetota</taxon>
        <taxon>Planctomycetia</taxon>
        <taxon>Planctomycetales</taxon>
        <taxon>Planctomycetaceae</taxon>
        <taxon>Gimesia</taxon>
    </lineage>
</organism>
<protein>
    <submittedName>
        <fullName evidence="5">Dipeptide epimerase</fullName>
    </submittedName>
</protein>
<keyword evidence="2" id="KW-0479">Metal-binding</keyword>
<accession>A0A3D3RAJ6</accession>
<dbReference type="SUPFAM" id="SSF51604">
    <property type="entry name" value="Enolase C-terminal domain-like"/>
    <property type="match status" value="1"/>
</dbReference>
<reference evidence="5 6" key="1">
    <citation type="journal article" date="2018" name="Nat. Biotechnol.">
        <title>A standardized bacterial taxonomy based on genome phylogeny substantially revises the tree of life.</title>
        <authorList>
            <person name="Parks D.H."/>
            <person name="Chuvochina M."/>
            <person name="Waite D.W."/>
            <person name="Rinke C."/>
            <person name="Skarshewski A."/>
            <person name="Chaumeil P.A."/>
            <person name="Hugenholtz P."/>
        </authorList>
    </citation>
    <scope>NUCLEOTIDE SEQUENCE [LARGE SCALE GENOMIC DNA]</scope>
    <source>
        <strain evidence="5">UBA9375</strain>
    </source>
</reference>
<dbReference type="SUPFAM" id="SSF54826">
    <property type="entry name" value="Enolase N-terminal domain-like"/>
    <property type="match status" value="1"/>
</dbReference>
<dbReference type="Pfam" id="PF02746">
    <property type="entry name" value="MR_MLE_N"/>
    <property type="match status" value="1"/>
</dbReference>
<name>A0A3D3RAJ6_9PLAN</name>
<dbReference type="GO" id="GO:0046872">
    <property type="term" value="F:metal ion binding"/>
    <property type="evidence" value="ECO:0007669"/>
    <property type="project" value="UniProtKB-KW"/>
</dbReference>
<dbReference type="SMART" id="SM00922">
    <property type="entry name" value="MR_MLE"/>
    <property type="match status" value="1"/>
</dbReference>
<dbReference type="PROSITE" id="PS00909">
    <property type="entry name" value="MR_MLE_2"/>
    <property type="match status" value="1"/>
</dbReference>
<dbReference type="Gene3D" id="3.30.390.10">
    <property type="entry name" value="Enolase-like, N-terminal domain"/>
    <property type="match status" value="1"/>
</dbReference>
<dbReference type="AlphaFoldDB" id="A0A3D3RAJ6"/>
<dbReference type="InterPro" id="IPR018110">
    <property type="entry name" value="Mandel_Rmase/mucon_lact_enz_CS"/>
</dbReference>
<evidence type="ECO:0000259" key="4">
    <source>
        <dbReference type="SMART" id="SM00922"/>
    </source>
</evidence>
<comment type="caution">
    <text evidence="5">The sequence shown here is derived from an EMBL/GenBank/DDBJ whole genome shotgun (WGS) entry which is preliminary data.</text>
</comment>
<gene>
    <name evidence="5" type="ORF">DIT97_23650</name>
</gene>
<dbReference type="InterPro" id="IPR013342">
    <property type="entry name" value="Mandelate_racemase_C"/>
</dbReference>
<dbReference type="Proteomes" id="UP000263642">
    <property type="component" value="Unassembled WGS sequence"/>
</dbReference>
<evidence type="ECO:0000256" key="2">
    <source>
        <dbReference type="ARBA" id="ARBA00022723"/>
    </source>
</evidence>
<feature type="domain" description="Mandelate racemase/muconate lactonizing enzyme C-terminal" evidence="4">
    <location>
        <begin position="165"/>
        <end position="261"/>
    </location>
</feature>
<dbReference type="InterPro" id="IPR029017">
    <property type="entry name" value="Enolase-like_N"/>
</dbReference>
<dbReference type="PANTHER" id="PTHR48073">
    <property type="entry name" value="O-SUCCINYLBENZOATE SYNTHASE-RELATED"/>
    <property type="match status" value="1"/>
</dbReference>
<dbReference type="GO" id="GO:0006518">
    <property type="term" value="P:peptide metabolic process"/>
    <property type="evidence" value="ECO:0007669"/>
    <property type="project" value="UniProtKB-ARBA"/>
</dbReference>
<dbReference type="InterPro" id="IPR013341">
    <property type="entry name" value="Mandelate_racemase_N_dom"/>
</dbReference>
<dbReference type="PANTHER" id="PTHR48073:SF2">
    <property type="entry name" value="O-SUCCINYLBENZOATE SYNTHASE"/>
    <property type="match status" value="1"/>
</dbReference>